<gene>
    <name evidence="8" type="ORF">BKK48_04635</name>
</gene>
<comment type="subcellular location">
    <subcellularLocation>
        <location evidence="1 5">Periplasm</location>
    </subcellularLocation>
</comment>
<feature type="binding site" evidence="6">
    <location>
        <position position="330"/>
    </location>
    <ligand>
        <name>spermidine</name>
        <dbReference type="ChEBI" id="CHEBI:57834"/>
    </ligand>
</feature>
<evidence type="ECO:0000313" key="9">
    <source>
        <dbReference type="Proteomes" id="UP000189437"/>
    </source>
</evidence>
<keyword evidence="3 7" id="KW-0732">Signal</keyword>
<keyword evidence="9" id="KW-1185">Reference proteome</keyword>
<feature type="signal peptide" evidence="7">
    <location>
        <begin position="1"/>
        <end position="26"/>
    </location>
</feature>
<protein>
    <recommendedName>
        <fullName evidence="5">Putrescine-binding periplasmic protein</fullName>
    </recommendedName>
</protein>
<dbReference type="GO" id="GO:0019808">
    <property type="term" value="F:polyamine binding"/>
    <property type="evidence" value="ECO:0007669"/>
    <property type="project" value="InterPro"/>
</dbReference>
<comment type="caution">
    <text evidence="8">The sequence shown here is derived from an EMBL/GenBank/DDBJ whole genome shotgun (WGS) entry which is preliminary data.</text>
</comment>
<dbReference type="PRINTS" id="PR00909">
    <property type="entry name" value="SPERMDNBNDNG"/>
</dbReference>
<evidence type="ECO:0000256" key="7">
    <source>
        <dbReference type="SAM" id="SignalP"/>
    </source>
</evidence>
<dbReference type="AlphaFoldDB" id="A0A1V3I8Z4"/>
<feature type="binding site" evidence="6">
    <location>
        <begin position="171"/>
        <end position="174"/>
    </location>
    <ligand>
        <name>spermidine</name>
        <dbReference type="ChEBI" id="CHEBI:57834"/>
    </ligand>
</feature>
<dbReference type="PANTHER" id="PTHR30222:SF17">
    <property type="entry name" value="SPERMIDINE_PUTRESCINE-BINDING PERIPLASMIC PROTEIN"/>
    <property type="match status" value="1"/>
</dbReference>
<evidence type="ECO:0000256" key="4">
    <source>
        <dbReference type="ARBA" id="ARBA00022764"/>
    </source>
</evidence>
<feature type="binding site" evidence="6">
    <location>
        <position position="88"/>
    </location>
    <ligand>
        <name>spermidine</name>
        <dbReference type="ChEBI" id="CHEBI:57834"/>
    </ligand>
</feature>
<dbReference type="STRING" id="1908258.BKK48_04635"/>
<feature type="chain" id="PRO_5013183337" description="Putrescine-binding periplasmic protein" evidence="7">
    <location>
        <begin position="27"/>
        <end position="350"/>
    </location>
</feature>
<dbReference type="Gene3D" id="3.40.190.10">
    <property type="entry name" value="Periplasmic binding protein-like II"/>
    <property type="match status" value="2"/>
</dbReference>
<dbReference type="PANTHER" id="PTHR30222">
    <property type="entry name" value="SPERMIDINE/PUTRESCINE-BINDING PERIPLASMIC PROTEIN"/>
    <property type="match status" value="1"/>
</dbReference>
<keyword evidence="2 5" id="KW-0813">Transport</keyword>
<dbReference type="OrthoDB" id="9769319at2"/>
<evidence type="ECO:0000313" key="8">
    <source>
        <dbReference type="EMBL" id="OOF36549.1"/>
    </source>
</evidence>
<evidence type="ECO:0000256" key="2">
    <source>
        <dbReference type="ARBA" id="ARBA00022448"/>
    </source>
</evidence>
<reference evidence="8 9" key="1">
    <citation type="submission" date="2016-10" db="EMBL/GenBank/DDBJ databases">
        <title>Rodentibacter gen. nov. and new species.</title>
        <authorList>
            <person name="Christensen H."/>
        </authorList>
    </citation>
    <scope>NUCLEOTIDE SEQUENCE [LARGE SCALE GENOMIC DNA]</scope>
    <source>
        <strain evidence="8 9">Ac69</strain>
    </source>
</reference>
<dbReference type="GO" id="GO:0042597">
    <property type="term" value="C:periplasmic space"/>
    <property type="evidence" value="ECO:0007669"/>
    <property type="project" value="UniProtKB-SubCell"/>
</dbReference>
<dbReference type="Proteomes" id="UP000189437">
    <property type="component" value="Unassembled WGS sequence"/>
</dbReference>
<dbReference type="RefSeq" id="WP_077427001.1">
    <property type="nucleotide sequence ID" value="NZ_MLHH01000010.1"/>
</dbReference>
<dbReference type="Pfam" id="PF13416">
    <property type="entry name" value="SBP_bac_8"/>
    <property type="match status" value="1"/>
</dbReference>
<comment type="similarity">
    <text evidence="5">Belongs to the bacterial solute-binding protein PotD/PotF family.</text>
</comment>
<organism evidence="8 9">
    <name type="scientific">Rodentibacter heidelbergensis</name>
    <dbReference type="NCBI Taxonomy" id="1908258"/>
    <lineage>
        <taxon>Bacteria</taxon>
        <taxon>Pseudomonadati</taxon>
        <taxon>Pseudomonadota</taxon>
        <taxon>Gammaproteobacteria</taxon>
        <taxon>Pasteurellales</taxon>
        <taxon>Pasteurellaceae</taxon>
        <taxon>Rodentibacter</taxon>
    </lineage>
</organism>
<accession>A0A1V3I8Z4</accession>
<sequence length="350" mass="39835">MKKFLTHLFKNLFLSMTALLATSAFANNKLYVYNWTDYVPPELVAQFTKETGVEVIYSTFESNEEMYAKLKLTENTGSGYDVVFPSSYYVNKMIKENMLQPLDHSKLANIKQIPKHLLNKEFDPENQFSLPYVYGLTGIEVNSDEIDPKSITSWADLWKPEFKHKVLMTSDAREVFHIALLLNGKSPNTTNEEEIKGAYDRLVTLLPNVITFNSDSPEVPYVQGEVALGMIWNGSAYLAHKENPSLQFIYPKEGAIFWMDNYAIPKTAKNVEGAHKFIDFLLRPENAKVVIERMGFSMPNEGVKALLSPELVNDPTLFPPSEEVEKGIMQGDVGDAVDIYEKYWNKLKTN</sequence>
<proteinExistence type="inferred from homology"/>
<dbReference type="PIRSF" id="PIRSF019574">
    <property type="entry name" value="Periplasmic_polyamine_BP"/>
    <property type="match status" value="1"/>
</dbReference>
<evidence type="ECO:0000256" key="6">
    <source>
        <dbReference type="PIRSR" id="PIRSR019574-1"/>
    </source>
</evidence>
<evidence type="ECO:0000256" key="1">
    <source>
        <dbReference type="ARBA" id="ARBA00004418"/>
    </source>
</evidence>
<dbReference type="SUPFAM" id="SSF53850">
    <property type="entry name" value="Periplasmic binding protein-like II"/>
    <property type="match status" value="1"/>
</dbReference>
<dbReference type="InterPro" id="IPR001188">
    <property type="entry name" value="Sperm_putr-bd"/>
</dbReference>
<comment type="function">
    <text evidence="5">Required for the activity of the bacterial periplasmic transport system of putrescine.</text>
</comment>
<evidence type="ECO:0000256" key="3">
    <source>
        <dbReference type="ARBA" id="ARBA00022729"/>
    </source>
</evidence>
<dbReference type="InterPro" id="IPR006059">
    <property type="entry name" value="SBP"/>
</dbReference>
<dbReference type="GO" id="GO:0015846">
    <property type="term" value="P:polyamine transport"/>
    <property type="evidence" value="ECO:0007669"/>
    <property type="project" value="InterPro"/>
</dbReference>
<name>A0A1V3I8Z4_9PAST</name>
<dbReference type="EMBL" id="MLHH01000010">
    <property type="protein sequence ID" value="OOF36549.1"/>
    <property type="molecule type" value="Genomic_DNA"/>
</dbReference>
<keyword evidence="4 5" id="KW-0574">Periplasm</keyword>
<evidence type="ECO:0000256" key="5">
    <source>
        <dbReference type="PIRNR" id="PIRNR019574"/>
    </source>
</evidence>